<organism evidence="2 3">
    <name type="scientific">Hydnum rufescens UP504</name>
    <dbReference type="NCBI Taxonomy" id="1448309"/>
    <lineage>
        <taxon>Eukaryota</taxon>
        <taxon>Fungi</taxon>
        <taxon>Dikarya</taxon>
        <taxon>Basidiomycota</taxon>
        <taxon>Agaricomycotina</taxon>
        <taxon>Agaricomycetes</taxon>
        <taxon>Cantharellales</taxon>
        <taxon>Hydnaceae</taxon>
        <taxon>Hydnum</taxon>
    </lineage>
</organism>
<proteinExistence type="predicted"/>
<feature type="chain" id="PRO_5040321306" evidence="1">
    <location>
        <begin position="24"/>
        <end position="268"/>
    </location>
</feature>
<keyword evidence="1" id="KW-0732">Signal</keyword>
<dbReference type="AlphaFoldDB" id="A0A9P6AHL4"/>
<comment type="caution">
    <text evidence="2">The sequence shown here is derived from an EMBL/GenBank/DDBJ whole genome shotgun (WGS) entry which is preliminary data.</text>
</comment>
<dbReference type="EMBL" id="MU129134">
    <property type="protein sequence ID" value="KAF9505871.1"/>
    <property type="molecule type" value="Genomic_DNA"/>
</dbReference>
<dbReference type="OrthoDB" id="4935642at2759"/>
<feature type="signal peptide" evidence="1">
    <location>
        <begin position="1"/>
        <end position="23"/>
    </location>
</feature>
<reference evidence="2" key="1">
    <citation type="journal article" date="2020" name="Nat. Commun.">
        <title>Large-scale genome sequencing of mycorrhizal fungi provides insights into the early evolution of symbiotic traits.</title>
        <authorList>
            <person name="Miyauchi S."/>
            <person name="Kiss E."/>
            <person name="Kuo A."/>
            <person name="Drula E."/>
            <person name="Kohler A."/>
            <person name="Sanchez-Garcia M."/>
            <person name="Morin E."/>
            <person name="Andreopoulos B."/>
            <person name="Barry K.W."/>
            <person name="Bonito G."/>
            <person name="Buee M."/>
            <person name="Carver A."/>
            <person name="Chen C."/>
            <person name="Cichocki N."/>
            <person name="Clum A."/>
            <person name="Culley D."/>
            <person name="Crous P.W."/>
            <person name="Fauchery L."/>
            <person name="Girlanda M."/>
            <person name="Hayes R.D."/>
            <person name="Keri Z."/>
            <person name="LaButti K."/>
            <person name="Lipzen A."/>
            <person name="Lombard V."/>
            <person name="Magnuson J."/>
            <person name="Maillard F."/>
            <person name="Murat C."/>
            <person name="Nolan M."/>
            <person name="Ohm R.A."/>
            <person name="Pangilinan J."/>
            <person name="Pereira M.F."/>
            <person name="Perotto S."/>
            <person name="Peter M."/>
            <person name="Pfister S."/>
            <person name="Riley R."/>
            <person name="Sitrit Y."/>
            <person name="Stielow J.B."/>
            <person name="Szollosi G."/>
            <person name="Zifcakova L."/>
            <person name="Stursova M."/>
            <person name="Spatafora J.W."/>
            <person name="Tedersoo L."/>
            <person name="Vaario L.M."/>
            <person name="Yamada A."/>
            <person name="Yan M."/>
            <person name="Wang P."/>
            <person name="Xu J."/>
            <person name="Bruns T."/>
            <person name="Baldrian P."/>
            <person name="Vilgalys R."/>
            <person name="Dunand C."/>
            <person name="Henrissat B."/>
            <person name="Grigoriev I.V."/>
            <person name="Hibbett D."/>
            <person name="Nagy L.G."/>
            <person name="Martin F.M."/>
        </authorList>
    </citation>
    <scope>NUCLEOTIDE SEQUENCE</scope>
    <source>
        <strain evidence="2">UP504</strain>
    </source>
</reference>
<dbReference type="Proteomes" id="UP000886523">
    <property type="component" value="Unassembled WGS sequence"/>
</dbReference>
<evidence type="ECO:0000256" key="1">
    <source>
        <dbReference type="SAM" id="SignalP"/>
    </source>
</evidence>
<evidence type="ECO:0000313" key="3">
    <source>
        <dbReference type="Proteomes" id="UP000886523"/>
    </source>
</evidence>
<sequence>MVHTKTSLFFAVTVSLLPALTTALVGIDWKVSNVPESGLTDIGFPFSIANAPHERVYYFAQQFQFKGQSDVGYTGLQPQLDATSDGLKIPFIRAVFSSFINGSTTTDPNCHDGADGGPGVSCGVYFFAPYADYFVLEIRNTQGTTWNGTVVDTHTTRRFHIGSYTLPAGTEGITKSQGGFIENFVPPFDCPSLHRTSVTFGIPVTSNPGSARSLSDAYQYGDCTGKMGFESHRTLEGVEVTVGFKTAESLWTLQRIAKSIFSSSWSGL</sequence>
<evidence type="ECO:0000313" key="2">
    <source>
        <dbReference type="EMBL" id="KAF9505871.1"/>
    </source>
</evidence>
<accession>A0A9P6AHL4</accession>
<protein>
    <submittedName>
        <fullName evidence="2">Uncharacterized protein</fullName>
    </submittedName>
</protein>
<gene>
    <name evidence="2" type="ORF">BS47DRAFT_490599</name>
</gene>
<keyword evidence="3" id="KW-1185">Reference proteome</keyword>
<name>A0A9P6AHL4_9AGAM</name>